<dbReference type="AlphaFoldDB" id="A0A1E3KP31"/>
<comment type="caution">
    <text evidence="2">The sequence shown here is derived from an EMBL/GenBank/DDBJ whole genome shotgun (WGS) entry which is preliminary data.</text>
</comment>
<reference evidence="2 3" key="1">
    <citation type="submission" date="2016-08" db="EMBL/GenBank/DDBJ databases">
        <title>Genome sequencing of Lactobacillus plantarum JSA22, isolated from fermented soybean paste.</title>
        <authorList>
            <person name="Choi H.S."/>
        </authorList>
    </citation>
    <scope>NUCLEOTIDE SEQUENCE [LARGE SCALE GENOMIC DNA]</scope>
    <source>
        <strain evidence="2 3">JSA22</strain>
    </source>
</reference>
<accession>A0A1E3KP31</accession>
<proteinExistence type="predicted"/>
<organism evidence="2 3">
    <name type="scientific">Lactiplantibacillus plantarum</name>
    <name type="common">Lactobacillus plantarum</name>
    <dbReference type="NCBI Taxonomy" id="1590"/>
    <lineage>
        <taxon>Bacteria</taxon>
        <taxon>Bacillati</taxon>
        <taxon>Bacillota</taxon>
        <taxon>Bacilli</taxon>
        <taxon>Lactobacillales</taxon>
        <taxon>Lactobacillaceae</taxon>
        <taxon>Lactiplantibacillus</taxon>
    </lineage>
</organism>
<dbReference type="RefSeq" id="WP_069302374.1">
    <property type="nucleotide sequence ID" value="NZ_CP103411.1"/>
</dbReference>
<dbReference type="SUPFAM" id="SSF52540">
    <property type="entry name" value="P-loop containing nucleoside triphosphate hydrolases"/>
    <property type="match status" value="1"/>
</dbReference>
<evidence type="ECO:0000313" key="2">
    <source>
        <dbReference type="EMBL" id="ODO60612.1"/>
    </source>
</evidence>
<name>A0A1E3KP31_LACPN</name>
<gene>
    <name evidence="2" type="ORF">LPJSA22_00556</name>
</gene>
<evidence type="ECO:0000313" key="3">
    <source>
        <dbReference type="Proteomes" id="UP000094892"/>
    </source>
</evidence>
<dbReference type="PANTHER" id="PTHR34985">
    <property type="entry name" value="SLR0554 PROTEIN"/>
    <property type="match status" value="1"/>
</dbReference>
<dbReference type="InterPro" id="IPR027417">
    <property type="entry name" value="P-loop_NTPase"/>
</dbReference>
<evidence type="ECO:0000259" key="1">
    <source>
        <dbReference type="Pfam" id="PF05272"/>
    </source>
</evidence>
<dbReference type="PANTHER" id="PTHR34985:SF1">
    <property type="entry name" value="SLR0554 PROTEIN"/>
    <property type="match status" value="1"/>
</dbReference>
<protein>
    <recommendedName>
        <fullName evidence="1">Virulence-associated protein E-like domain-containing protein</fullName>
    </recommendedName>
</protein>
<feature type="domain" description="Virulence-associated protein E-like" evidence="1">
    <location>
        <begin position="128"/>
        <end position="348"/>
    </location>
</feature>
<dbReference type="PATRIC" id="fig|1590.306.peg.558"/>
<dbReference type="Proteomes" id="UP000094892">
    <property type="component" value="Unassembled WGS sequence"/>
</dbReference>
<dbReference type="InterPro" id="IPR007936">
    <property type="entry name" value="VapE-like_dom"/>
</dbReference>
<dbReference type="EMBL" id="MCOL01000001">
    <property type="protein sequence ID" value="ODO60612.1"/>
    <property type="molecule type" value="Genomic_DNA"/>
</dbReference>
<sequence length="424" mass="49309">MSAEEEADKLRKLEEQQKVVPLKNRINFMETAKGGIKANSLENVCLILEHDPLLKGKFAYNEFSYETEFMEDSAELMLEHGPLQDEFTPAVQRYIERKYKVMFTPKLIDAAVTEVSRRNVFNPVINYLNECYKKWDGVTRVADFLPVYLGVEKSPVTTLQTKLFFVGAVAKVFKPETKFDFVLDLVGGQGTGKTTLLKRMSNGWYTDQFTDFENKDNYGNMMRAWIVNDDEMTATSHSSFEILKKFISAEILEYRPAYGRYTVRRYKNFVMARTTNEVTYLKDKTGERRFMPVMVNSMLQKKSPINELPQGTIDQLWGEFASYYRDGFRFGLTQEQEQMMADNREQFMYIDAEEDAIEQTLAQIKGDFVTSSEIAFKMGVPDIVKNRKLANKIKYVMDNKKEWHATQRRIKGVPKRGYTRVKSE</sequence>
<dbReference type="Pfam" id="PF05272">
    <property type="entry name" value="VapE-like_dom"/>
    <property type="match status" value="1"/>
</dbReference>